<name>A0ABX5Z7R9_9MICO</name>
<feature type="binding site" evidence="10">
    <location>
        <begin position="14"/>
        <end position="16"/>
    </location>
    <ligand>
        <name>UDP-N-acetyl-alpha-D-glucosamine</name>
        <dbReference type="ChEBI" id="CHEBI:57705"/>
    </ligand>
</feature>
<keyword evidence="3 10" id="KW-0328">Glycosyltransferase</keyword>
<dbReference type="NCBIfam" id="TIGR01133">
    <property type="entry name" value="murG"/>
    <property type="match status" value="1"/>
</dbReference>
<feature type="binding site" evidence="10">
    <location>
        <position position="165"/>
    </location>
    <ligand>
        <name>UDP-N-acetyl-alpha-D-glucosamine</name>
        <dbReference type="ChEBI" id="CHEBI:57705"/>
    </ligand>
</feature>
<dbReference type="SUPFAM" id="SSF53756">
    <property type="entry name" value="UDP-Glycosyltransferase/glycogen phosphorylase"/>
    <property type="match status" value="1"/>
</dbReference>
<accession>A0ABX5Z7R9</accession>
<dbReference type="CDD" id="cd03785">
    <property type="entry name" value="GT28_MurG"/>
    <property type="match status" value="1"/>
</dbReference>
<keyword evidence="6 10" id="KW-0573">Peptidoglycan synthesis</keyword>
<evidence type="ECO:0000259" key="12">
    <source>
        <dbReference type="Pfam" id="PF04101"/>
    </source>
</evidence>
<feature type="domain" description="Glycosyl transferase family 28 C-terminal" evidence="12">
    <location>
        <begin position="192"/>
        <end position="350"/>
    </location>
</feature>
<comment type="subcellular location">
    <subcellularLocation>
        <location evidence="10">Cell membrane</location>
        <topology evidence="10">Peripheral membrane protein</topology>
        <orientation evidence="10">Cytoplasmic side</orientation>
    </subcellularLocation>
</comment>
<dbReference type="InterPro" id="IPR004276">
    <property type="entry name" value="GlycoTrans_28_N"/>
</dbReference>
<keyword evidence="8 10" id="KW-0131">Cell cycle</keyword>
<dbReference type="GO" id="GO:0016757">
    <property type="term" value="F:glycosyltransferase activity"/>
    <property type="evidence" value="ECO:0007669"/>
    <property type="project" value="UniProtKB-KW"/>
</dbReference>
<dbReference type="EC" id="2.4.1.227" evidence="10"/>
<keyword evidence="14" id="KW-1185">Reference proteome</keyword>
<gene>
    <name evidence="10 13" type="primary">murG</name>
    <name evidence="13" type="ORF">FV141_05240</name>
</gene>
<evidence type="ECO:0000256" key="8">
    <source>
        <dbReference type="ARBA" id="ARBA00023306"/>
    </source>
</evidence>
<comment type="function">
    <text evidence="10">Cell wall formation. Catalyzes the transfer of a GlcNAc subunit on undecaprenyl-pyrophosphoryl-MurNAc-pentapeptide (lipid intermediate I) to form undecaprenyl-pyrophosphoryl-MurNAc-(pentapeptide)GlcNAc (lipid intermediate II).</text>
</comment>
<comment type="caution">
    <text evidence="10">Lacks conserved residue(s) required for the propagation of feature annotation.</text>
</comment>
<evidence type="ECO:0000256" key="1">
    <source>
        <dbReference type="ARBA" id="ARBA00022475"/>
    </source>
</evidence>
<keyword evidence="4 10" id="KW-0808">Transferase</keyword>
<keyword evidence="9 10" id="KW-0961">Cell wall biogenesis/degradation</keyword>
<evidence type="ECO:0000256" key="7">
    <source>
        <dbReference type="ARBA" id="ARBA00023136"/>
    </source>
</evidence>
<keyword evidence="2 10" id="KW-0132">Cell division</keyword>
<dbReference type="PANTHER" id="PTHR21015:SF22">
    <property type="entry name" value="GLYCOSYLTRANSFERASE"/>
    <property type="match status" value="1"/>
</dbReference>
<sequence length="369" mass="39063">MTTLDRVLLAGGGTAGHVSPLLATAEEITRRHPEAVVTAVGSPGGLEERLVPERGFALAFVPKVAFPRRPNGAALRFPAAFRGALREADRLVETHRPQVIVGFGGYVSTPMYLAARKAGVPFVIHEQNARPGLANKLGARWAEHVAVTFPSTPMKDAEIVGMPLRREITEIKPAMLRAEGLEYFGLAPGRPTVLVTGGSLGAVSLNDAFRARVEQLTDAGIQILHVTGRGKGFEVPERTTGARYVVVEYVDRMDLAYSVADLVVTRSGAGMVSELTTVGLPAVYVPLPIGNGEQKLNSRDVVAAGGGIVVDNDDFTPAWIDENLVPLVRDEERLSAMRRAAAGQGHADAAGKLVDLVEDASSKAKGTGA</sequence>
<evidence type="ECO:0000313" key="14">
    <source>
        <dbReference type="Proteomes" id="UP000323565"/>
    </source>
</evidence>
<organism evidence="13 14">
    <name type="scientific">Dermacoccus abyssi</name>
    <dbReference type="NCBI Taxonomy" id="322596"/>
    <lineage>
        <taxon>Bacteria</taxon>
        <taxon>Bacillati</taxon>
        <taxon>Actinomycetota</taxon>
        <taxon>Actinomycetes</taxon>
        <taxon>Micrococcales</taxon>
        <taxon>Dermacoccaceae</taxon>
        <taxon>Dermacoccus</taxon>
    </lineage>
</organism>
<dbReference type="Proteomes" id="UP000323565">
    <property type="component" value="Chromosome"/>
</dbReference>
<keyword evidence="7 10" id="KW-0472">Membrane</keyword>
<evidence type="ECO:0000256" key="6">
    <source>
        <dbReference type="ARBA" id="ARBA00022984"/>
    </source>
</evidence>
<reference evidence="13 14" key="1">
    <citation type="submission" date="2019-08" db="EMBL/GenBank/DDBJ databases">
        <title>Dermacoccus abyssi strain HZAU 226, whole genome Nanopore sequencing project.</title>
        <authorList>
            <person name="Guo A."/>
            <person name="Zhang X."/>
            <person name="Ruan Y."/>
            <person name="Liu W."/>
            <person name="Chen Q."/>
            <person name="Gu L."/>
        </authorList>
    </citation>
    <scope>NUCLEOTIDE SEQUENCE [LARGE SCALE GENOMIC DNA]</scope>
    <source>
        <strain evidence="13 14">HZAU 226</strain>
    </source>
</reference>
<evidence type="ECO:0000256" key="4">
    <source>
        <dbReference type="ARBA" id="ARBA00022679"/>
    </source>
</evidence>
<feature type="binding site" evidence="10">
    <location>
        <position position="199"/>
    </location>
    <ligand>
        <name>UDP-N-acetyl-alpha-D-glucosamine</name>
        <dbReference type="ChEBI" id="CHEBI:57705"/>
    </ligand>
</feature>
<dbReference type="Pfam" id="PF03033">
    <property type="entry name" value="Glyco_transf_28"/>
    <property type="match status" value="1"/>
</dbReference>
<dbReference type="InterPro" id="IPR007235">
    <property type="entry name" value="Glyco_trans_28_C"/>
</dbReference>
<evidence type="ECO:0000259" key="11">
    <source>
        <dbReference type="Pfam" id="PF03033"/>
    </source>
</evidence>
<proteinExistence type="inferred from homology"/>
<keyword evidence="1 10" id="KW-1003">Cell membrane</keyword>
<evidence type="ECO:0000256" key="3">
    <source>
        <dbReference type="ARBA" id="ARBA00022676"/>
    </source>
</evidence>
<dbReference type="HAMAP" id="MF_00033">
    <property type="entry name" value="MurG"/>
    <property type="match status" value="1"/>
</dbReference>
<keyword evidence="5 10" id="KW-0133">Cell shape</keyword>
<dbReference type="Gene3D" id="3.40.50.2000">
    <property type="entry name" value="Glycogen Phosphorylase B"/>
    <property type="match status" value="2"/>
</dbReference>
<evidence type="ECO:0000256" key="9">
    <source>
        <dbReference type="ARBA" id="ARBA00023316"/>
    </source>
</evidence>
<dbReference type="InterPro" id="IPR006009">
    <property type="entry name" value="GlcNAc_MurG"/>
</dbReference>
<dbReference type="Pfam" id="PF04101">
    <property type="entry name" value="Glyco_tran_28_C"/>
    <property type="match status" value="1"/>
</dbReference>
<dbReference type="PANTHER" id="PTHR21015">
    <property type="entry name" value="UDP-N-ACETYLGLUCOSAMINE--N-ACETYLMURAMYL-(PENTAPEPTIDE) PYROPHOSPHORYL-UNDECAPRENOL N-ACETYLGLUCOSAMINE TRANSFERASE 1"/>
    <property type="match status" value="1"/>
</dbReference>
<dbReference type="EMBL" id="CP043031">
    <property type="protein sequence ID" value="QEH92996.1"/>
    <property type="molecule type" value="Genomic_DNA"/>
</dbReference>
<protein>
    <recommendedName>
        <fullName evidence="10">UDP-N-acetylglucosamine--N-acetylmuramyl-(pentapeptide) pyrophosphoryl-undecaprenol N-acetylglucosamine transferase</fullName>
        <ecNumber evidence="10">2.4.1.227</ecNumber>
    </recommendedName>
    <alternativeName>
        <fullName evidence="10">Undecaprenyl-PP-MurNAc-pentapeptide-UDPGlcNAc GlcNAc transferase</fullName>
    </alternativeName>
</protein>
<feature type="binding site" evidence="10">
    <location>
        <position position="128"/>
    </location>
    <ligand>
        <name>UDP-N-acetyl-alpha-D-glucosamine</name>
        <dbReference type="ChEBI" id="CHEBI:57705"/>
    </ligand>
</feature>
<comment type="similarity">
    <text evidence="10">Belongs to the glycosyltransferase 28 family. MurG subfamily.</text>
</comment>
<evidence type="ECO:0000256" key="5">
    <source>
        <dbReference type="ARBA" id="ARBA00022960"/>
    </source>
</evidence>
<comment type="pathway">
    <text evidence="10">Cell wall biogenesis; peptidoglycan biosynthesis.</text>
</comment>
<evidence type="ECO:0000313" key="13">
    <source>
        <dbReference type="EMBL" id="QEH92996.1"/>
    </source>
</evidence>
<comment type="catalytic activity">
    <reaction evidence="10">
        <text>di-trans,octa-cis-undecaprenyl diphospho-N-acetyl-alpha-D-muramoyl-L-alanyl-D-glutamyl-meso-2,6-diaminopimeloyl-D-alanyl-D-alanine + UDP-N-acetyl-alpha-D-glucosamine = di-trans,octa-cis-undecaprenyl diphospho-[N-acetyl-alpha-D-glucosaminyl-(1-&gt;4)]-N-acetyl-alpha-D-muramoyl-L-alanyl-D-glutamyl-meso-2,6-diaminopimeloyl-D-alanyl-D-alanine + UDP + H(+)</text>
        <dbReference type="Rhea" id="RHEA:31227"/>
        <dbReference type="ChEBI" id="CHEBI:15378"/>
        <dbReference type="ChEBI" id="CHEBI:57705"/>
        <dbReference type="ChEBI" id="CHEBI:58223"/>
        <dbReference type="ChEBI" id="CHEBI:61387"/>
        <dbReference type="ChEBI" id="CHEBI:61388"/>
        <dbReference type="EC" id="2.4.1.227"/>
    </reaction>
</comment>
<feature type="domain" description="Glycosyltransferase family 28 N-terminal" evidence="11">
    <location>
        <begin position="7"/>
        <end position="146"/>
    </location>
</feature>
<evidence type="ECO:0000256" key="10">
    <source>
        <dbReference type="HAMAP-Rule" id="MF_00033"/>
    </source>
</evidence>
<feature type="binding site" evidence="10">
    <location>
        <position position="294"/>
    </location>
    <ligand>
        <name>UDP-N-acetyl-alpha-D-glucosamine</name>
        <dbReference type="ChEBI" id="CHEBI:57705"/>
    </ligand>
</feature>
<evidence type="ECO:0000256" key="2">
    <source>
        <dbReference type="ARBA" id="ARBA00022618"/>
    </source>
</evidence>